<sequence>MLCTVSQTFLSPLSIQSTHPALQDGSPRRWLRSGTTARVPAYRLGPRPGRLSAAGPLQTLRVSCGADISAPFDQTEQTPGVEPRGPTCNLDRFNRARLRPISSWTSPLAGNFFVLEGDVYTFQPRDLGSVIRPAILDKGHSE</sequence>
<proteinExistence type="predicted"/>
<gene>
    <name evidence="1" type="ORF">SKAU_G00200660</name>
</gene>
<comment type="caution">
    <text evidence="1">The sequence shown here is derived from an EMBL/GenBank/DDBJ whole genome shotgun (WGS) entry which is preliminary data.</text>
</comment>
<organism evidence="1 2">
    <name type="scientific">Synaphobranchus kaupii</name>
    <name type="common">Kaup's arrowtooth eel</name>
    <dbReference type="NCBI Taxonomy" id="118154"/>
    <lineage>
        <taxon>Eukaryota</taxon>
        <taxon>Metazoa</taxon>
        <taxon>Chordata</taxon>
        <taxon>Craniata</taxon>
        <taxon>Vertebrata</taxon>
        <taxon>Euteleostomi</taxon>
        <taxon>Actinopterygii</taxon>
        <taxon>Neopterygii</taxon>
        <taxon>Teleostei</taxon>
        <taxon>Anguilliformes</taxon>
        <taxon>Synaphobranchidae</taxon>
        <taxon>Synaphobranchus</taxon>
    </lineage>
</organism>
<reference evidence="1" key="1">
    <citation type="journal article" date="2023" name="Science">
        <title>Genome structures resolve the early diversification of teleost fishes.</title>
        <authorList>
            <person name="Parey E."/>
            <person name="Louis A."/>
            <person name="Montfort J."/>
            <person name="Bouchez O."/>
            <person name="Roques C."/>
            <person name="Iampietro C."/>
            <person name="Lluch J."/>
            <person name="Castinel A."/>
            <person name="Donnadieu C."/>
            <person name="Desvignes T."/>
            <person name="Floi Bucao C."/>
            <person name="Jouanno E."/>
            <person name="Wen M."/>
            <person name="Mejri S."/>
            <person name="Dirks R."/>
            <person name="Jansen H."/>
            <person name="Henkel C."/>
            <person name="Chen W.J."/>
            <person name="Zahm M."/>
            <person name="Cabau C."/>
            <person name="Klopp C."/>
            <person name="Thompson A.W."/>
            <person name="Robinson-Rechavi M."/>
            <person name="Braasch I."/>
            <person name="Lecointre G."/>
            <person name="Bobe J."/>
            <person name="Postlethwait J.H."/>
            <person name="Berthelot C."/>
            <person name="Roest Crollius H."/>
            <person name="Guiguen Y."/>
        </authorList>
    </citation>
    <scope>NUCLEOTIDE SEQUENCE</scope>
    <source>
        <strain evidence="1">WJC10195</strain>
    </source>
</reference>
<accession>A0A9Q1FFQ1</accession>
<dbReference type="AlphaFoldDB" id="A0A9Q1FFQ1"/>
<dbReference type="EMBL" id="JAINUF010000006">
    <property type="protein sequence ID" value="KAJ8357272.1"/>
    <property type="molecule type" value="Genomic_DNA"/>
</dbReference>
<evidence type="ECO:0000313" key="2">
    <source>
        <dbReference type="Proteomes" id="UP001152622"/>
    </source>
</evidence>
<keyword evidence="2" id="KW-1185">Reference proteome</keyword>
<name>A0A9Q1FFQ1_SYNKA</name>
<protein>
    <submittedName>
        <fullName evidence="1">Uncharacterized protein</fullName>
    </submittedName>
</protein>
<dbReference type="Proteomes" id="UP001152622">
    <property type="component" value="Chromosome 6"/>
</dbReference>
<evidence type="ECO:0000313" key="1">
    <source>
        <dbReference type="EMBL" id="KAJ8357272.1"/>
    </source>
</evidence>